<feature type="transmembrane region" description="Helical" evidence="2">
    <location>
        <begin position="401"/>
        <end position="423"/>
    </location>
</feature>
<feature type="transmembrane region" description="Helical" evidence="2">
    <location>
        <begin position="104"/>
        <end position="123"/>
    </location>
</feature>
<keyword evidence="2" id="KW-0812">Transmembrane</keyword>
<name>A0A1C4WCA6_9ACTN</name>
<dbReference type="Proteomes" id="UP000198797">
    <property type="component" value="Unassembled WGS sequence"/>
</dbReference>
<gene>
    <name evidence="3" type="ORF">GA0070216_103244</name>
</gene>
<feature type="region of interest" description="Disordered" evidence="1">
    <location>
        <begin position="1"/>
        <end position="44"/>
    </location>
</feature>
<keyword evidence="2" id="KW-0472">Membrane</keyword>
<organism evidence="3 4">
    <name type="scientific">Micromonospora matsumotoense</name>
    <dbReference type="NCBI Taxonomy" id="121616"/>
    <lineage>
        <taxon>Bacteria</taxon>
        <taxon>Bacillati</taxon>
        <taxon>Actinomycetota</taxon>
        <taxon>Actinomycetes</taxon>
        <taxon>Micromonosporales</taxon>
        <taxon>Micromonosporaceae</taxon>
        <taxon>Micromonospora</taxon>
    </lineage>
</organism>
<evidence type="ECO:0000256" key="2">
    <source>
        <dbReference type="SAM" id="Phobius"/>
    </source>
</evidence>
<accession>A0A1C4WCA6</accession>
<keyword evidence="2" id="KW-1133">Transmembrane helix</keyword>
<protein>
    <recommendedName>
        <fullName evidence="5">Integral membrane protein</fullName>
    </recommendedName>
</protein>
<feature type="transmembrane region" description="Helical" evidence="2">
    <location>
        <begin position="178"/>
        <end position="204"/>
    </location>
</feature>
<dbReference type="InterPro" id="IPR045931">
    <property type="entry name" value="DUF6350"/>
</dbReference>
<sequence>MSSITPDQPRRPSGVRAGGRPPGRAGGARVPAPRRPERSGRSRAPLPVAAGVAAAGAAVTSYLPVAVVLGLAQFSEDAGSVVGALRAGLAGWLLGHGVPLQTTAGPLGLVPLALSAFAFWRLSRAGVHTSRAVGARGGRSPRQAATVAVAVGIGYALFGVLAALLVDSAGLRVSPVRSGLTLLLFGTLTALVGAARTTGVAGLLAERAPTVLRDGVRTGLVAGLLLLGAGAGAAGLAVATGGGDAADLIGAYRTGVAGQAGITLVSLAYAPNATVWSTAYLLGPGFAVGTGTAVRLSEVSVGSLPAVPLLAGLPSGPVDGIGAALLAVPVLAGMTAGWLLGRRLLRPDPDGRAVADWPALLVPAALAGPVAGLAVGLVAAASGGPLGGGRLAEIGPVPWQVAAVATGVVAVGALLGAAAAKVLDRPSAAPRPATRPRPSAGRPRVALDRPGSAEGRPHPTRDRPRSSEDRPHRPVPD</sequence>
<feature type="region of interest" description="Disordered" evidence="1">
    <location>
        <begin position="426"/>
        <end position="477"/>
    </location>
</feature>
<feature type="transmembrane region" description="Helical" evidence="2">
    <location>
        <begin position="320"/>
        <end position="340"/>
    </location>
</feature>
<dbReference type="EMBL" id="FMCU01000003">
    <property type="protein sequence ID" value="SCE93877.1"/>
    <property type="molecule type" value="Genomic_DNA"/>
</dbReference>
<feature type="transmembrane region" description="Helical" evidence="2">
    <location>
        <begin position="360"/>
        <end position="381"/>
    </location>
</feature>
<proteinExistence type="predicted"/>
<dbReference type="AlphaFoldDB" id="A0A1C4WCA6"/>
<keyword evidence="4" id="KW-1185">Reference proteome</keyword>
<feature type="compositionally biased region" description="Basic and acidic residues" evidence="1">
    <location>
        <begin position="455"/>
        <end position="477"/>
    </location>
</feature>
<reference evidence="4" key="1">
    <citation type="submission" date="2016-06" db="EMBL/GenBank/DDBJ databases">
        <authorList>
            <person name="Varghese N."/>
            <person name="Submissions Spin"/>
        </authorList>
    </citation>
    <scope>NUCLEOTIDE SEQUENCE [LARGE SCALE GENOMIC DNA]</scope>
    <source>
        <strain evidence="4">DSM 44100</strain>
    </source>
</reference>
<feature type="compositionally biased region" description="Low complexity" evidence="1">
    <location>
        <begin position="426"/>
        <end position="444"/>
    </location>
</feature>
<evidence type="ECO:0008006" key="5">
    <source>
        <dbReference type="Google" id="ProtNLM"/>
    </source>
</evidence>
<evidence type="ECO:0000256" key="1">
    <source>
        <dbReference type="SAM" id="MobiDB-lite"/>
    </source>
</evidence>
<feature type="transmembrane region" description="Helical" evidence="2">
    <location>
        <begin position="216"/>
        <end position="239"/>
    </location>
</feature>
<dbReference type="Pfam" id="PF19877">
    <property type="entry name" value="DUF6350"/>
    <property type="match status" value="1"/>
</dbReference>
<evidence type="ECO:0000313" key="3">
    <source>
        <dbReference type="EMBL" id="SCE93877.1"/>
    </source>
</evidence>
<dbReference type="STRING" id="121616.GA0070216_103244"/>
<evidence type="ECO:0000313" key="4">
    <source>
        <dbReference type="Proteomes" id="UP000198797"/>
    </source>
</evidence>
<feature type="compositionally biased region" description="Gly residues" evidence="1">
    <location>
        <begin position="16"/>
        <end position="26"/>
    </location>
</feature>
<feature type="transmembrane region" description="Helical" evidence="2">
    <location>
        <begin position="144"/>
        <end position="166"/>
    </location>
</feature>
<feature type="transmembrane region" description="Helical" evidence="2">
    <location>
        <begin position="44"/>
        <end position="72"/>
    </location>
</feature>